<comment type="caution">
    <text evidence="2">The sequence shown here is derived from an EMBL/GenBank/DDBJ whole genome shotgun (WGS) entry which is preliminary data.</text>
</comment>
<dbReference type="Gene3D" id="2.40.160.10">
    <property type="entry name" value="Porin"/>
    <property type="match status" value="1"/>
</dbReference>
<feature type="chain" id="PRO_5046063586" description="Sulfate ABC transporter permease" evidence="1">
    <location>
        <begin position="20"/>
        <end position="363"/>
    </location>
</feature>
<evidence type="ECO:0000313" key="3">
    <source>
        <dbReference type="Proteomes" id="UP001156669"/>
    </source>
</evidence>
<evidence type="ECO:0000256" key="1">
    <source>
        <dbReference type="SAM" id="SignalP"/>
    </source>
</evidence>
<name>A0ABQ5Y067_9VIBR</name>
<reference evidence="3" key="1">
    <citation type="journal article" date="2019" name="Int. J. Syst. Evol. Microbiol.">
        <title>The Global Catalogue of Microorganisms (GCM) 10K type strain sequencing project: providing services to taxonomists for standard genome sequencing and annotation.</title>
        <authorList>
            <consortium name="The Broad Institute Genomics Platform"/>
            <consortium name="The Broad Institute Genome Sequencing Center for Infectious Disease"/>
            <person name="Wu L."/>
            <person name="Ma J."/>
        </authorList>
    </citation>
    <scope>NUCLEOTIDE SEQUENCE [LARGE SCALE GENOMIC DNA]</scope>
    <source>
        <strain evidence="3">NBRC 110633</strain>
    </source>
</reference>
<evidence type="ECO:0008006" key="4">
    <source>
        <dbReference type="Google" id="ProtNLM"/>
    </source>
</evidence>
<dbReference type="InterPro" id="IPR023614">
    <property type="entry name" value="Porin_dom_sf"/>
</dbReference>
<accession>A0ABQ5Y067</accession>
<keyword evidence="1" id="KW-0732">Signal</keyword>
<protein>
    <recommendedName>
        <fullName evidence="4">Sulfate ABC transporter permease</fullName>
    </recommendedName>
</protein>
<dbReference type="Proteomes" id="UP001156669">
    <property type="component" value="Unassembled WGS sequence"/>
</dbReference>
<organism evidence="2 3">
    <name type="scientific">Vibrio hyugaensis</name>
    <dbReference type="NCBI Taxonomy" id="1534743"/>
    <lineage>
        <taxon>Bacteria</taxon>
        <taxon>Pseudomonadati</taxon>
        <taxon>Pseudomonadota</taxon>
        <taxon>Gammaproteobacteria</taxon>
        <taxon>Vibrionales</taxon>
        <taxon>Vibrionaceae</taxon>
        <taxon>Vibrio</taxon>
    </lineage>
</organism>
<dbReference type="RefSeq" id="WP_045401383.1">
    <property type="nucleotide sequence ID" value="NZ_BBLD01000044.1"/>
</dbReference>
<sequence length="363" mass="41360">MKKSLIAIALSGLAFPSFATIEITDNLSLSGFGSTSWATSDNETPLLVNRFIDDENCYDCDTTFGVQLDFFYDAFKASAQVVKRPQDHWSEPQLEWAYLAYTYGNFEFRGGRLRMPVFLASEYYYVGHAFTPARPPNEVYDSILGITAYNGLSVLWNYDLNDSMTLTTIPFIGFKDKSTVDFNANTELTFETSEMFGVNLILSGDYYRWNFTYLDSNYDQETKLTNLTTNIPGMGVVLIPDQTIKTKDQSIQLFSLGAEYEFDALTLTVEGQTNDIASAWYVQGEYNLNRFTPYAVYGQQFDDHEHRVGDSYLFGVRYDIHYNVSLNAEWQHFKAYRNASGAFVSTPSDDDANLYTIMVNFVF</sequence>
<proteinExistence type="predicted"/>
<gene>
    <name evidence="2" type="ORF">GCM10007906_14350</name>
</gene>
<dbReference type="SUPFAM" id="SSF56935">
    <property type="entry name" value="Porins"/>
    <property type="match status" value="1"/>
</dbReference>
<keyword evidence="3" id="KW-1185">Reference proteome</keyword>
<evidence type="ECO:0000313" key="2">
    <source>
        <dbReference type="EMBL" id="GLR03848.1"/>
    </source>
</evidence>
<dbReference type="EMBL" id="BSOE01000019">
    <property type="protein sequence ID" value="GLR03848.1"/>
    <property type="molecule type" value="Genomic_DNA"/>
</dbReference>
<feature type="signal peptide" evidence="1">
    <location>
        <begin position="1"/>
        <end position="19"/>
    </location>
</feature>